<sequence>MDTATHQWDAGGPFQAAQERDVVLGGCIPFTPFFPHAELNMHHAGIIESCQWAAGRVAEQLMLR</sequence>
<name>A0A5B7DMC7_PORTR</name>
<proteinExistence type="predicted"/>
<reference evidence="1 2" key="1">
    <citation type="submission" date="2019-05" db="EMBL/GenBank/DDBJ databases">
        <title>Another draft genome of Portunus trituberculatus and its Hox gene families provides insights of decapod evolution.</title>
        <authorList>
            <person name="Jeong J.-H."/>
            <person name="Song I."/>
            <person name="Kim S."/>
            <person name="Choi T."/>
            <person name="Kim D."/>
            <person name="Ryu S."/>
            <person name="Kim W."/>
        </authorList>
    </citation>
    <scope>NUCLEOTIDE SEQUENCE [LARGE SCALE GENOMIC DNA]</scope>
    <source>
        <tissue evidence="1">Muscle</tissue>
    </source>
</reference>
<protein>
    <submittedName>
        <fullName evidence="1">Uncharacterized protein</fullName>
    </submittedName>
</protein>
<organism evidence="1 2">
    <name type="scientific">Portunus trituberculatus</name>
    <name type="common">Swimming crab</name>
    <name type="synonym">Neptunus trituberculatus</name>
    <dbReference type="NCBI Taxonomy" id="210409"/>
    <lineage>
        <taxon>Eukaryota</taxon>
        <taxon>Metazoa</taxon>
        <taxon>Ecdysozoa</taxon>
        <taxon>Arthropoda</taxon>
        <taxon>Crustacea</taxon>
        <taxon>Multicrustacea</taxon>
        <taxon>Malacostraca</taxon>
        <taxon>Eumalacostraca</taxon>
        <taxon>Eucarida</taxon>
        <taxon>Decapoda</taxon>
        <taxon>Pleocyemata</taxon>
        <taxon>Brachyura</taxon>
        <taxon>Eubrachyura</taxon>
        <taxon>Portunoidea</taxon>
        <taxon>Portunidae</taxon>
        <taxon>Portuninae</taxon>
        <taxon>Portunus</taxon>
    </lineage>
</organism>
<gene>
    <name evidence="1" type="ORF">E2C01_015298</name>
</gene>
<dbReference type="EMBL" id="VSRR010001070">
    <property type="protein sequence ID" value="MPC22287.1"/>
    <property type="molecule type" value="Genomic_DNA"/>
</dbReference>
<accession>A0A5B7DMC7</accession>
<evidence type="ECO:0000313" key="2">
    <source>
        <dbReference type="Proteomes" id="UP000324222"/>
    </source>
</evidence>
<dbReference type="AlphaFoldDB" id="A0A5B7DMC7"/>
<comment type="caution">
    <text evidence="1">The sequence shown here is derived from an EMBL/GenBank/DDBJ whole genome shotgun (WGS) entry which is preliminary data.</text>
</comment>
<evidence type="ECO:0000313" key="1">
    <source>
        <dbReference type="EMBL" id="MPC22287.1"/>
    </source>
</evidence>
<dbReference type="Proteomes" id="UP000324222">
    <property type="component" value="Unassembled WGS sequence"/>
</dbReference>
<keyword evidence="2" id="KW-1185">Reference proteome</keyword>